<dbReference type="PROSITE" id="PS50048">
    <property type="entry name" value="ZN2_CY6_FUNGAL_2"/>
    <property type="match status" value="1"/>
</dbReference>
<dbReference type="SMART" id="SM00066">
    <property type="entry name" value="GAL4"/>
    <property type="match status" value="1"/>
</dbReference>
<gene>
    <name evidence="5" type="ORF">KAF25_010565</name>
</gene>
<dbReference type="InterPro" id="IPR001138">
    <property type="entry name" value="Zn2Cys6_DnaBD"/>
</dbReference>
<feature type="domain" description="Zn(2)-C6 fungal-type" evidence="4">
    <location>
        <begin position="74"/>
        <end position="104"/>
    </location>
</feature>
<reference evidence="5" key="1">
    <citation type="submission" date="2021-04" db="EMBL/GenBank/DDBJ databases">
        <title>Draft genome of Fusarium avenaceum strain F156N33, isolated from an atmospheric sample in Virginia.</title>
        <authorList>
            <person name="Yang S."/>
            <person name="Vinatzer B.A."/>
            <person name="Coleman J."/>
        </authorList>
    </citation>
    <scope>NUCLEOTIDE SEQUENCE</scope>
    <source>
        <strain evidence="5">F156N33</strain>
    </source>
</reference>
<accession>A0A9P7GYC8</accession>
<dbReference type="EMBL" id="JAGPUO010000014">
    <property type="protein sequence ID" value="KAG5658384.1"/>
    <property type="molecule type" value="Genomic_DNA"/>
</dbReference>
<protein>
    <recommendedName>
        <fullName evidence="4">Zn(2)-C6 fungal-type domain-containing protein</fullName>
    </recommendedName>
</protein>
<evidence type="ECO:0000313" key="6">
    <source>
        <dbReference type="Proteomes" id="UP000782241"/>
    </source>
</evidence>
<evidence type="ECO:0000256" key="2">
    <source>
        <dbReference type="ARBA" id="ARBA00023242"/>
    </source>
</evidence>
<evidence type="ECO:0000256" key="3">
    <source>
        <dbReference type="SAM" id="MobiDB-lite"/>
    </source>
</evidence>
<sequence>MTKYRFSRNGVHCRTRIPVLLKALFRPSQDLTSGRLLLEPQRYLFHTISKSVIMSDIWNNSGKETQMWSTHDLACAHCRARKIRCGRERPQCESCKRDGVECRYSSPGKRVNHVKLLCQNFETLEGQLHSIQNDLSDLTSLVKGSNSVRSLSLPAEDWVSDNFTGSESETVSRTNRHIVRSTSQSLDRYHGPCSLYALCKEFHDDPIFASSENNGSIQSVVSEQIMLQEMLNEACNEPHLDMPCHPVDICLPRRQFLNLFVGPFFKNIDYATDVFVRSNFQPHIDRIYSQPVGPSDEGWAVCFNVIVLLGINNGSTNQGNNHFGQSLLQTLKMAVNNPRVFLTPRLVNVQALALLSYVAEQYSTTSLAELVFAQACLLARTMGLHQSHASSSDLPPEDILERHKVFRSLYIRDKNIAILRGSTAWLPGHDSGIPHLTEEIETGAHDLVARLELAKLQDEVYQTFHAASAPSLHVSKHGQILSQLQQKLEQWASAHNVIQKTLTSPGSFSLMLSFLATRICLLKSNDDIKSAQSSRDAKACCLVFLLATAKKPDSRLSDALKETLGPRNPLLLPTTKKAKRNTRNQAVLNGDDESANSVLPRLAVTFPLAAAFIVAKDILLQPIAEADSTPGRPEEEIYLLEGLRDQFALATGQAHVDNFALPFSRILDLLVRIVRQKRLPETTHTPSIAFNELPSLDSTRCSSSLQESVVSSFRDTPPGPENFSSVGSISEARPNPSLILPFGQPVESSAGGSPWFGNASQTVGMNNTPMLVAWPSQHKRQSGEVEHLNKRPRISCQEEFLDIPAGYADLVSRTEDDTIFTFDFLGTGNDISVFDMED</sequence>
<dbReference type="CDD" id="cd12148">
    <property type="entry name" value="fungal_TF_MHR"/>
    <property type="match status" value="1"/>
</dbReference>
<dbReference type="GO" id="GO:0008270">
    <property type="term" value="F:zinc ion binding"/>
    <property type="evidence" value="ECO:0007669"/>
    <property type="project" value="InterPro"/>
</dbReference>
<dbReference type="InterPro" id="IPR050987">
    <property type="entry name" value="AtrR-like"/>
</dbReference>
<dbReference type="PANTHER" id="PTHR46910">
    <property type="entry name" value="TRANSCRIPTION FACTOR PDR1"/>
    <property type="match status" value="1"/>
</dbReference>
<dbReference type="CDD" id="cd00067">
    <property type="entry name" value="GAL4"/>
    <property type="match status" value="1"/>
</dbReference>
<evidence type="ECO:0000313" key="5">
    <source>
        <dbReference type="EMBL" id="KAG5658384.1"/>
    </source>
</evidence>
<evidence type="ECO:0000256" key="1">
    <source>
        <dbReference type="ARBA" id="ARBA00022723"/>
    </source>
</evidence>
<dbReference type="AlphaFoldDB" id="A0A9P7GYC8"/>
<keyword evidence="6" id="KW-1185">Reference proteome</keyword>
<dbReference type="InterPro" id="IPR007219">
    <property type="entry name" value="XnlR_reg_dom"/>
</dbReference>
<dbReference type="GO" id="GO:0000981">
    <property type="term" value="F:DNA-binding transcription factor activity, RNA polymerase II-specific"/>
    <property type="evidence" value="ECO:0007669"/>
    <property type="project" value="InterPro"/>
</dbReference>
<dbReference type="GO" id="GO:0006351">
    <property type="term" value="P:DNA-templated transcription"/>
    <property type="evidence" value="ECO:0007669"/>
    <property type="project" value="InterPro"/>
</dbReference>
<dbReference type="PROSITE" id="PS00463">
    <property type="entry name" value="ZN2_CY6_FUNGAL_1"/>
    <property type="match status" value="1"/>
</dbReference>
<dbReference type="InterPro" id="IPR036864">
    <property type="entry name" value="Zn2-C6_fun-type_DNA-bd_sf"/>
</dbReference>
<dbReference type="Pfam" id="PF04082">
    <property type="entry name" value="Fungal_trans"/>
    <property type="match status" value="1"/>
</dbReference>
<keyword evidence="1" id="KW-0479">Metal-binding</keyword>
<keyword evidence="2" id="KW-0539">Nucleus</keyword>
<dbReference type="Gene3D" id="4.10.240.10">
    <property type="entry name" value="Zn(2)-C6 fungal-type DNA-binding domain"/>
    <property type="match status" value="1"/>
</dbReference>
<comment type="caution">
    <text evidence="5">The sequence shown here is derived from an EMBL/GenBank/DDBJ whole genome shotgun (WGS) entry which is preliminary data.</text>
</comment>
<dbReference type="Pfam" id="PF00172">
    <property type="entry name" value="Zn_clus"/>
    <property type="match status" value="1"/>
</dbReference>
<proteinExistence type="predicted"/>
<organism evidence="5 6">
    <name type="scientific">Fusarium avenaceum</name>
    <dbReference type="NCBI Taxonomy" id="40199"/>
    <lineage>
        <taxon>Eukaryota</taxon>
        <taxon>Fungi</taxon>
        <taxon>Dikarya</taxon>
        <taxon>Ascomycota</taxon>
        <taxon>Pezizomycotina</taxon>
        <taxon>Sordariomycetes</taxon>
        <taxon>Hypocreomycetidae</taxon>
        <taxon>Hypocreales</taxon>
        <taxon>Nectriaceae</taxon>
        <taxon>Fusarium</taxon>
        <taxon>Fusarium tricinctum species complex</taxon>
    </lineage>
</organism>
<name>A0A9P7GYC8_9HYPO</name>
<evidence type="ECO:0000259" key="4">
    <source>
        <dbReference type="PROSITE" id="PS50048"/>
    </source>
</evidence>
<feature type="region of interest" description="Disordered" evidence="3">
    <location>
        <begin position="710"/>
        <end position="729"/>
    </location>
</feature>
<dbReference type="Proteomes" id="UP000782241">
    <property type="component" value="Unassembled WGS sequence"/>
</dbReference>
<dbReference type="PANTHER" id="PTHR46910:SF25">
    <property type="entry name" value="ABC-TRANSPORTER-REGULATING TRANSCRIPTION FACTOR"/>
    <property type="match status" value="1"/>
</dbReference>
<dbReference type="SUPFAM" id="SSF57701">
    <property type="entry name" value="Zn2/Cys6 DNA-binding domain"/>
    <property type="match status" value="1"/>
</dbReference>
<dbReference type="GO" id="GO:0003677">
    <property type="term" value="F:DNA binding"/>
    <property type="evidence" value="ECO:0007669"/>
    <property type="project" value="InterPro"/>
</dbReference>